<gene>
    <name evidence="1" type="ORF">FB45DRAFT_858744</name>
</gene>
<proteinExistence type="predicted"/>
<protein>
    <submittedName>
        <fullName evidence="1">Uncharacterized protein</fullName>
    </submittedName>
</protein>
<name>A0AAD7CIH1_9AGAR</name>
<dbReference type="Proteomes" id="UP001221142">
    <property type="component" value="Unassembled WGS sequence"/>
</dbReference>
<organism evidence="1 2">
    <name type="scientific">Roridomyces roridus</name>
    <dbReference type="NCBI Taxonomy" id="1738132"/>
    <lineage>
        <taxon>Eukaryota</taxon>
        <taxon>Fungi</taxon>
        <taxon>Dikarya</taxon>
        <taxon>Basidiomycota</taxon>
        <taxon>Agaricomycotina</taxon>
        <taxon>Agaricomycetes</taxon>
        <taxon>Agaricomycetidae</taxon>
        <taxon>Agaricales</taxon>
        <taxon>Marasmiineae</taxon>
        <taxon>Mycenaceae</taxon>
        <taxon>Roridomyces</taxon>
    </lineage>
</organism>
<dbReference type="EMBL" id="JARKIF010000001">
    <property type="protein sequence ID" value="KAJ7649761.1"/>
    <property type="molecule type" value="Genomic_DNA"/>
</dbReference>
<reference evidence="1" key="1">
    <citation type="submission" date="2023-03" db="EMBL/GenBank/DDBJ databases">
        <title>Massive genome expansion in bonnet fungi (Mycena s.s.) driven by repeated elements and novel gene families across ecological guilds.</title>
        <authorList>
            <consortium name="Lawrence Berkeley National Laboratory"/>
            <person name="Harder C.B."/>
            <person name="Miyauchi S."/>
            <person name="Viragh M."/>
            <person name="Kuo A."/>
            <person name="Thoen E."/>
            <person name="Andreopoulos B."/>
            <person name="Lu D."/>
            <person name="Skrede I."/>
            <person name="Drula E."/>
            <person name="Henrissat B."/>
            <person name="Morin E."/>
            <person name="Kohler A."/>
            <person name="Barry K."/>
            <person name="LaButti K."/>
            <person name="Morin E."/>
            <person name="Salamov A."/>
            <person name="Lipzen A."/>
            <person name="Mereny Z."/>
            <person name="Hegedus B."/>
            <person name="Baldrian P."/>
            <person name="Stursova M."/>
            <person name="Weitz H."/>
            <person name="Taylor A."/>
            <person name="Grigoriev I.V."/>
            <person name="Nagy L.G."/>
            <person name="Martin F."/>
            <person name="Kauserud H."/>
        </authorList>
    </citation>
    <scope>NUCLEOTIDE SEQUENCE</scope>
    <source>
        <strain evidence="1">9284</strain>
    </source>
</reference>
<comment type="caution">
    <text evidence="1">The sequence shown here is derived from an EMBL/GenBank/DDBJ whole genome shotgun (WGS) entry which is preliminary data.</text>
</comment>
<evidence type="ECO:0000313" key="2">
    <source>
        <dbReference type="Proteomes" id="UP001221142"/>
    </source>
</evidence>
<accession>A0AAD7CIH1</accession>
<dbReference type="AlphaFoldDB" id="A0AAD7CIH1"/>
<keyword evidence="2" id="KW-1185">Reference proteome</keyword>
<evidence type="ECO:0000313" key="1">
    <source>
        <dbReference type="EMBL" id="KAJ7649761.1"/>
    </source>
</evidence>
<sequence length="110" mass="11297">MALISNCSGVTLSGGTYTNVHGNLVNIINQGRVTRGDSLELEILRDKHLSLTLEIDSGPGYLRADEIKGRAVIILKLIAGPSPIICWFDGALKVPGGGALGTAAAGGSVV</sequence>